<sequence>MDWSRIKTIFILSFFVLNIYLMNEFLKIRTATKYEYATNPSLENRLKADEISYNDLPKNFEKDKYLSTVPRVFSEEEVEMLIDTTLSGQTITIRNNQNIESKLDTPLKVSSKGQPPELDAFLKGSVINGDQYRYWGRDENEKSITYYQQYQEKLLYKNPSGQITFYLNSDNEVVSYKQTLLDKIEELSEDERIIQPIKAIETLYENGYLPYGTKIERVEFGYYTLVRLTSSQVLTPAWRFVLNGGENLFVNAFEGQVIQLKDEENNWSE</sequence>
<protein>
    <submittedName>
        <fullName evidence="2">Two-component system regulatory protein YycI</fullName>
    </submittedName>
</protein>
<comment type="caution">
    <text evidence="2">The sequence shown here is derived from an EMBL/GenBank/DDBJ whole genome shotgun (WGS) entry which is preliminary data.</text>
</comment>
<organism evidence="2 3">
    <name type="scientific">Robertmurraya beringensis</name>
    <dbReference type="NCBI Taxonomy" id="641660"/>
    <lineage>
        <taxon>Bacteria</taxon>
        <taxon>Bacillati</taxon>
        <taxon>Bacillota</taxon>
        <taxon>Bacilli</taxon>
        <taxon>Bacillales</taxon>
        <taxon>Bacillaceae</taxon>
        <taxon>Robertmurraya</taxon>
    </lineage>
</organism>
<reference evidence="2 3" key="1">
    <citation type="submission" date="2024-09" db="EMBL/GenBank/DDBJ databases">
        <authorList>
            <person name="Sun Q."/>
            <person name="Mori K."/>
        </authorList>
    </citation>
    <scope>NUCLEOTIDE SEQUENCE [LARGE SCALE GENOMIC DNA]</scope>
    <source>
        <strain evidence="2 3">CGMCC 1.9126</strain>
    </source>
</reference>
<proteinExistence type="predicted"/>
<dbReference type="Gene3D" id="2.40.128.690">
    <property type="entry name" value="YycH protein, domain 3-like"/>
    <property type="match status" value="1"/>
</dbReference>
<feature type="domain" description="Regulatory protein YycH-like" evidence="1">
    <location>
        <begin position="38"/>
        <end position="253"/>
    </location>
</feature>
<dbReference type="Pfam" id="PF09648">
    <property type="entry name" value="YycI"/>
    <property type="match status" value="1"/>
</dbReference>
<evidence type="ECO:0000313" key="2">
    <source>
        <dbReference type="EMBL" id="MFC0476657.1"/>
    </source>
</evidence>
<evidence type="ECO:0000313" key="3">
    <source>
        <dbReference type="Proteomes" id="UP001589738"/>
    </source>
</evidence>
<name>A0ABV6KUH2_9BACI</name>
<accession>A0ABV6KUH2</accession>
<dbReference type="Proteomes" id="UP001589738">
    <property type="component" value="Unassembled WGS sequence"/>
</dbReference>
<evidence type="ECO:0000259" key="1">
    <source>
        <dbReference type="Pfam" id="PF09648"/>
    </source>
</evidence>
<keyword evidence="3" id="KW-1185">Reference proteome</keyword>
<dbReference type="RefSeq" id="WP_340906095.1">
    <property type="nucleotide sequence ID" value="NZ_JBHLUU010000108.1"/>
</dbReference>
<dbReference type="InterPro" id="IPR018604">
    <property type="entry name" value="YycI-like"/>
</dbReference>
<gene>
    <name evidence="2" type="ORF">ACFFHF_15740</name>
</gene>
<dbReference type="EMBL" id="JBHLUU010000108">
    <property type="protein sequence ID" value="MFC0476657.1"/>
    <property type="molecule type" value="Genomic_DNA"/>
</dbReference>